<evidence type="ECO:0000313" key="2">
    <source>
        <dbReference type="EMBL" id="RZO23811.1"/>
    </source>
</evidence>
<feature type="transmembrane region" description="Helical" evidence="1">
    <location>
        <begin position="7"/>
        <end position="30"/>
    </location>
</feature>
<evidence type="ECO:0000313" key="3">
    <source>
        <dbReference type="Proteomes" id="UP000320146"/>
    </source>
</evidence>
<keyword evidence="1" id="KW-0472">Membrane</keyword>
<proteinExistence type="predicted"/>
<name>A0A520MRG9_9GAMM</name>
<dbReference type="AlphaFoldDB" id="A0A520MRG9"/>
<gene>
    <name evidence="2" type="ORF">EVA99_03175</name>
</gene>
<dbReference type="Proteomes" id="UP000320146">
    <property type="component" value="Unassembled WGS sequence"/>
</dbReference>
<feature type="transmembrane region" description="Helical" evidence="1">
    <location>
        <begin position="42"/>
        <end position="60"/>
    </location>
</feature>
<keyword evidence="1" id="KW-0812">Transmembrane</keyword>
<dbReference type="EMBL" id="SHBL01000024">
    <property type="protein sequence ID" value="RZO23811.1"/>
    <property type="molecule type" value="Genomic_DNA"/>
</dbReference>
<evidence type="ECO:0000256" key="1">
    <source>
        <dbReference type="SAM" id="Phobius"/>
    </source>
</evidence>
<sequence length="78" mass="8459">MFKQTTATIISSILIATVMTGIVSFFVTAINSGQFPPNISEWVRAWMLAWAIGTPGVLMLSPLSKNIGIAFSDDPRDN</sequence>
<accession>A0A520MRG9</accession>
<dbReference type="Pfam" id="PF11391">
    <property type="entry name" value="DUF2798"/>
    <property type="match status" value="1"/>
</dbReference>
<dbReference type="InterPro" id="IPR021529">
    <property type="entry name" value="DUF2798"/>
</dbReference>
<protein>
    <submittedName>
        <fullName evidence="2">DUF2798 domain-containing protein</fullName>
    </submittedName>
</protein>
<keyword evidence="1" id="KW-1133">Transmembrane helix</keyword>
<comment type="caution">
    <text evidence="2">The sequence shown here is derived from an EMBL/GenBank/DDBJ whole genome shotgun (WGS) entry which is preliminary data.</text>
</comment>
<reference evidence="2 3" key="1">
    <citation type="submission" date="2019-02" db="EMBL/GenBank/DDBJ databases">
        <title>Prokaryotic population dynamics and viral predation in marine succession experiment using metagenomics: the confinement effect.</title>
        <authorList>
            <person name="Haro-Moreno J.M."/>
            <person name="Rodriguez-Valera F."/>
            <person name="Lopez-Perez M."/>
        </authorList>
    </citation>
    <scope>NUCLEOTIDE SEQUENCE [LARGE SCALE GENOMIC DNA]</scope>
    <source>
        <strain evidence="2">MED-G166</strain>
    </source>
</reference>
<organism evidence="2 3">
    <name type="scientific">SAR86 cluster bacterium</name>
    <dbReference type="NCBI Taxonomy" id="2030880"/>
    <lineage>
        <taxon>Bacteria</taxon>
        <taxon>Pseudomonadati</taxon>
        <taxon>Pseudomonadota</taxon>
        <taxon>Gammaproteobacteria</taxon>
        <taxon>SAR86 cluster</taxon>
    </lineage>
</organism>